<dbReference type="EMBL" id="CAAALY010026129">
    <property type="protein sequence ID" value="VEL15839.1"/>
    <property type="molecule type" value="Genomic_DNA"/>
</dbReference>
<comment type="caution">
    <text evidence="1">The sequence shown here is derived from an EMBL/GenBank/DDBJ whole genome shotgun (WGS) entry which is preliminary data.</text>
</comment>
<gene>
    <name evidence="1" type="ORF">PXEA_LOCUS9279</name>
</gene>
<keyword evidence="2" id="KW-1185">Reference proteome</keyword>
<protein>
    <submittedName>
        <fullName evidence="1">Uncharacterized protein</fullName>
    </submittedName>
</protein>
<sequence length="63" mass="7029">MVPRQKGGRISVLVKGVRQKLLDQIGSVEPLHFVVKFSEQKDQFPLERMYLSASADGGWGSAR</sequence>
<proteinExistence type="predicted"/>
<name>A0A448WN70_9PLAT</name>
<dbReference type="Proteomes" id="UP000784294">
    <property type="component" value="Unassembled WGS sequence"/>
</dbReference>
<evidence type="ECO:0000313" key="2">
    <source>
        <dbReference type="Proteomes" id="UP000784294"/>
    </source>
</evidence>
<accession>A0A448WN70</accession>
<reference evidence="1" key="1">
    <citation type="submission" date="2018-11" db="EMBL/GenBank/DDBJ databases">
        <authorList>
            <consortium name="Pathogen Informatics"/>
        </authorList>
    </citation>
    <scope>NUCLEOTIDE SEQUENCE</scope>
</reference>
<organism evidence="1 2">
    <name type="scientific">Protopolystoma xenopodis</name>
    <dbReference type="NCBI Taxonomy" id="117903"/>
    <lineage>
        <taxon>Eukaryota</taxon>
        <taxon>Metazoa</taxon>
        <taxon>Spiralia</taxon>
        <taxon>Lophotrochozoa</taxon>
        <taxon>Platyhelminthes</taxon>
        <taxon>Monogenea</taxon>
        <taxon>Polyopisthocotylea</taxon>
        <taxon>Polystomatidea</taxon>
        <taxon>Polystomatidae</taxon>
        <taxon>Protopolystoma</taxon>
    </lineage>
</organism>
<dbReference type="AlphaFoldDB" id="A0A448WN70"/>
<evidence type="ECO:0000313" key="1">
    <source>
        <dbReference type="EMBL" id="VEL15839.1"/>
    </source>
</evidence>